<evidence type="ECO:0000259" key="1">
    <source>
        <dbReference type="Pfam" id="PF01738"/>
    </source>
</evidence>
<sequence length="198" mass="22215">MIHYYRKGTAPRTFVLFHGTGGTEEDLVSIGTMLDPEAHILSLRGEVNENGMNRFFKRVAEGVFDEEDLKMRAERILKEIEELLARYELKDTALHSAGYSNGANMIAGMLYLHGDVFQKSILFHPMVPLKSGPALSLNSAEVFIGAGINDPIVPYENTTQLMQELSRQGAFVTMKTYEMGHRLTLEEVEDAKAWYSAP</sequence>
<name>A0A1I4Y2W7_9CLOT</name>
<dbReference type="OrthoDB" id="9796570at2"/>
<dbReference type="AlphaFoldDB" id="A0A1I4Y2W7"/>
<dbReference type="STRING" id="398199.SAMN05421804_10480"/>
<dbReference type="InterPro" id="IPR002925">
    <property type="entry name" value="Dienelactn_hydro"/>
</dbReference>
<dbReference type="InterPro" id="IPR029058">
    <property type="entry name" value="AB_hydrolase_fold"/>
</dbReference>
<accession>A0A1I4Y2W7</accession>
<dbReference type="SUPFAM" id="SSF53474">
    <property type="entry name" value="alpha/beta-Hydrolases"/>
    <property type="match status" value="1"/>
</dbReference>
<dbReference type="RefSeq" id="WP_074909504.1">
    <property type="nucleotide sequence ID" value="NZ_FOVK01000001.1"/>
</dbReference>
<reference evidence="2 3" key="1">
    <citation type="submission" date="2016-10" db="EMBL/GenBank/DDBJ databases">
        <authorList>
            <person name="de Groot N.N."/>
        </authorList>
    </citation>
    <scope>NUCLEOTIDE SEQUENCE [LARGE SCALE GENOMIC DNA]</scope>
    <source>
        <strain evidence="2 3">ML2</strain>
    </source>
</reference>
<dbReference type="Gene3D" id="3.40.50.1820">
    <property type="entry name" value="alpha/beta hydrolase"/>
    <property type="match status" value="1"/>
</dbReference>
<keyword evidence="3" id="KW-1185">Reference proteome</keyword>
<evidence type="ECO:0000313" key="3">
    <source>
        <dbReference type="Proteomes" id="UP000181899"/>
    </source>
</evidence>
<proteinExistence type="predicted"/>
<dbReference type="GO" id="GO:0016787">
    <property type="term" value="F:hydrolase activity"/>
    <property type="evidence" value="ECO:0007669"/>
    <property type="project" value="InterPro"/>
</dbReference>
<feature type="domain" description="Dienelactone hydrolase" evidence="1">
    <location>
        <begin position="73"/>
        <end position="184"/>
    </location>
</feature>
<evidence type="ECO:0000313" key="2">
    <source>
        <dbReference type="EMBL" id="SFN32023.1"/>
    </source>
</evidence>
<protein>
    <submittedName>
        <fullName evidence="2">Phospholipase/carboxylesterase</fullName>
    </submittedName>
</protein>
<organism evidence="2 3">
    <name type="scientific">Proteiniclasticum ruminis</name>
    <dbReference type="NCBI Taxonomy" id="398199"/>
    <lineage>
        <taxon>Bacteria</taxon>
        <taxon>Bacillati</taxon>
        <taxon>Bacillota</taxon>
        <taxon>Clostridia</taxon>
        <taxon>Eubacteriales</taxon>
        <taxon>Clostridiaceae</taxon>
        <taxon>Proteiniclasticum</taxon>
    </lineage>
</organism>
<dbReference type="Pfam" id="PF01738">
    <property type="entry name" value="DLH"/>
    <property type="match status" value="1"/>
</dbReference>
<dbReference type="Proteomes" id="UP000181899">
    <property type="component" value="Unassembled WGS sequence"/>
</dbReference>
<dbReference type="EMBL" id="FOVK01000001">
    <property type="protein sequence ID" value="SFN32023.1"/>
    <property type="molecule type" value="Genomic_DNA"/>
</dbReference>
<gene>
    <name evidence="2" type="ORF">SAMN04488695_101338</name>
</gene>